<evidence type="ECO:0000313" key="1">
    <source>
        <dbReference type="EMBL" id="KAK3723901.1"/>
    </source>
</evidence>
<proteinExistence type="predicted"/>
<dbReference type="EMBL" id="JAUTXU010000007">
    <property type="protein sequence ID" value="KAK3723901.1"/>
    <property type="molecule type" value="Genomic_DNA"/>
</dbReference>
<keyword evidence="2" id="KW-1185">Reference proteome</keyword>
<dbReference type="Proteomes" id="UP001281147">
    <property type="component" value="Unassembled WGS sequence"/>
</dbReference>
<evidence type="ECO:0000313" key="2">
    <source>
        <dbReference type="Proteomes" id="UP001281147"/>
    </source>
</evidence>
<accession>A0ACC3NX78</accession>
<organism evidence="1 2">
    <name type="scientific">Vermiconidia calcicola</name>
    <dbReference type="NCBI Taxonomy" id="1690605"/>
    <lineage>
        <taxon>Eukaryota</taxon>
        <taxon>Fungi</taxon>
        <taxon>Dikarya</taxon>
        <taxon>Ascomycota</taxon>
        <taxon>Pezizomycotina</taxon>
        <taxon>Dothideomycetes</taxon>
        <taxon>Dothideomycetidae</taxon>
        <taxon>Mycosphaerellales</taxon>
        <taxon>Extremaceae</taxon>
        <taxon>Vermiconidia</taxon>
    </lineage>
</organism>
<sequence>MHYMQEAKGEVRRRCWRCQTLGTGCEGYEGHASPQRPSPVTHATTGLSLRSLDGNVSSLPEKRALDFFRATTAPWIAGFLDDAVWDRTVLQMAVVIPAVRHASCALAALHEGQISRNTTANPFTTAFGDPPSLAEQQYEKAVSELRQLVGSSKPQTNAILVSAMLCIHFESLRENFVPALMHGRSAIGLLNSKGTSAADVVDDKILRAMIQLDVQGSVSMEARAPGLPFHTVMDAASMPDRFFSVTHAREVINAWTSRLISFTRTVANQHKYCDQDSTPHSVLAEATDYKRSFQKLDSLLSELTHRPNIRLTIREHEAISVLHVRTMLNAIQSATCLSREQTAFDASVSEFDEILTVCTHLLYSKGLGQKIWSASVDDGLIYPLFYTAIHCRESRIRHQALTQLKRLPGAERMWHVQSWVRVAELWIGYEEELLDTPPKVATARDVPEYRRVHMAHSKDLEALAPRHPGEVYLRTRPNGMRAEWEDVEYHLK</sequence>
<comment type="caution">
    <text evidence="1">The sequence shown here is derived from an EMBL/GenBank/DDBJ whole genome shotgun (WGS) entry which is preliminary data.</text>
</comment>
<name>A0ACC3NX78_9PEZI</name>
<reference evidence="1" key="1">
    <citation type="submission" date="2023-07" db="EMBL/GenBank/DDBJ databases">
        <title>Black Yeasts Isolated from many extreme environments.</title>
        <authorList>
            <person name="Coleine C."/>
            <person name="Stajich J.E."/>
            <person name="Selbmann L."/>
        </authorList>
    </citation>
    <scope>NUCLEOTIDE SEQUENCE</scope>
    <source>
        <strain evidence="1">CCFEE 5714</strain>
    </source>
</reference>
<protein>
    <submittedName>
        <fullName evidence="1">Uncharacterized protein</fullName>
    </submittedName>
</protein>
<gene>
    <name evidence="1" type="ORF">LTR37_001385</name>
</gene>